<dbReference type="InterPro" id="IPR052185">
    <property type="entry name" value="IPC_Synthase-Related"/>
</dbReference>
<feature type="transmembrane region" description="Helical" evidence="5">
    <location>
        <begin position="138"/>
        <end position="162"/>
    </location>
</feature>
<dbReference type="STRING" id="1121884.SAMN02745131_00528"/>
<feature type="transmembrane region" description="Helical" evidence="5">
    <location>
        <begin position="288"/>
        <end position="309"/>
    </location>
</feature>
<dbReference type="Proteomes" id="UP000184048">
    <property type="component" value="Unassembled WGS sequence"/>
</dbReference>
<dbReference type="AlphaFoldDB" id="A0A1M4U5C7"/>
<dbReference type="PANTHER" id="PTHR31310:SF7">
    <property type="entry name" value="PA-PHOSPHATASE RELATED-FAMILY PROTEIN DDB_G0268928"/>
    <property type="match status" value="1"/>
</dbReference>
<feature type="transmembrane region" description="Helical" evidence="5">
    <location>
        <begin position="72"/>
        <end position="89"/>
    </location>
</feature>
<keyword evidence="2 5" id="KW-0812">Transmembrane</keyword>
<reference evidence="7 8" key="1">
    <citation type="submission" date="2016-11" db="EMBL/GenBank/DDBJ databases">
        <authorList>
            <person name="Jaros S."/>
            <person name="Januszkiewicz K."/>
            <person name="Wedrychowicz H."/>
        </authorList>
    </citation>
    <scope>NUCLEOTIDE SEQUENCE [LARGE SCALE GENOMIC DNA]</scope>
    <source>
        <strain evidence="7 8">DSM 18119</strain>
    </source>
</reference>
<feature type="domain" description="Inositolphosphotransferase Aur1/Ipt1" evidence="6">
    <location>
        <begin position="131"/>
        <end position="303"/>
    </location>
</feature>
<feature type="transmembrane region" description="Helical" evidence="5">
    <location>
        <begin position="31"/>
        <end position="51"/>
    </location>
</feature>
<evidence type="ECO:0000256" key="4">
    <source>
        <dbReference type="ARBA" id="ARBA00023136"/>
    </source>
</evidence>
<accession>A0A1M4U5C7</accession>
<keyword evidence="8" id="KW-1185">Reference proteome</keyword>
<dbReference type="RefSeq" id="WP_072833693.1">
    <property type="nucleotide sequence ID" value="NZ_FQUU01000002.1"/>
</dbReference>
<evidence type="ECO:0000256" key="3">
    <source>
        <dbReference type="ARBA" id="ARBA00022989"/>
    </source>
</evidence>
<evidence type="ECO:0000256" key="1">
    <source>
        <dbReference type="ARBA" id="ARBA00004141"/>
    </source>
</evidence>
<feature type="transmembrane region" description="Helical" evidence="5">
    <location>
        <begin position="169"/>
        <end position="190"/>
    </location>
</feature>
<dbReference type="CDD" id="cd03386">
    <property type="entry name" value="PAP2_Aur1_like"/>
    <property type="match status" value="1"/>
</dbReference>
<feature type="transmembrane region" description="Helical" evidence="5">
    <location>
        <begin position="264"/>
        <end position="282"/>
    </location>
</feature>
<dbReference type="PANTHER" id="PTHR31310">
    <property type="match status" value="1"/>
</dbReference>
<dbReference type="OrthoDB" id="629685at2"/>
<dbReference type="Pfam" id="PF14378">
    <property type="entry name" value="PAP2_3"/>
    <property type="match status" value="1"/>
</dbReference>
<dbReference type="InterPro" id="IPR026841">
    <property type="entry name" value="Aur1/Ipt1"/>
</dbReference>
<dbReference type="EMBL" id="FQUU01000002">
    <property type="protein sequence ID" value="SHE51820.1"/>
    <property type="molecule type" value="Genomic_DNA"/>
</dbReference>
<evidence type="ECO:0000259" key="6">
    <source>
        <dbReference type="Pfam" id="PF14378"/>
    </source>
</evidence>
<sequence length="326" mass="37070">MYPTGSEVQEELISEFQLRPSGSVLLSAKSIRFSLLVSSIYLALSYILIGFKTDQLVLLLIFNSFYFASKTTRKFILGFSIFIIYWVIFDYMKAFPNYHYNAVHIHSLYNWEKSLFGIDINGVLITPNEYFAHAHNTILDILCGIFYLCWVPLPLIFAGILFFRNRNLFFQFSLTFFLVNLVGFVGYYIYPAAPPWYIAQKGFHFIASTPGNTAGLGRFDAYFGTNVFAGIYSKSSNVFAAMPSLHAAYILIVLYYGIKAKMKWFNFLFAVIMVGIWFAAVYTGHHYILDVLAGISCALFGIVIFQWFISTSAGQKIMDALVTLTT</sequence>
<feature type="transmembrane region" description="Helical" evidence="5">
    <location>
        <begin position="238"/>
        <end position="257"/>
    </location>
</feature>
<evidence type="ECO:0000256" key="5">
    <source>
        <dbReference type="SAM" id="Phobius"/>
    </source>
</evidence>
<organism evidence="7 8">
    <name type="scientific">Flavisolibacter ginsengisoli DSM 18119</name>
    <dbReference type="NCBI Taxonomy" id="1121884"/>
    <lineage>
        <taxon>Bacteria</taxon>
        <taxon>Pseudomonadati</taxon>
        <taxon>Bacteroidota</taxon>
        <taxon>Chitinophagia</taxon>
        <taxon>Chitinophagales</taxon>
        <taxon>Chitinophagaceae</taxon>
        <taxon>Flavisolibacter</taxon>
    </lineage>
</organism>
<name>A0A1M4U5C7_9BACT</name>
<evidence type="ECO:0000313" key="7">
    <source>
        <dbReference type="EMBL" id="SHE51820.1"/>
    </source>
</evidence>
<evidence type="ECO:0000313" key="8">
    <source>
        <dbReference type="Proteomes" id="UP000184048"/>
    </source>
</evidence>
<gene>
    <name evidence="7" type="ORF">SAMN02745131_00528</name>
</gene>
<dbReference type="Gene3D" id="1.20.144.10">
    <property type="entry name" value="Phosphatidic acid phosphatase type 2/haloperoxidase"/>
    <property type="match status" value="1"/>
</dbReference>
<protein>
    <submittedName>
        <fullName evidence="7">PAP2 superfamily protein</fullName>
    </submittedName>
</protein>
<dbReference type="GO" id="GO:0016020">
    <property type="term" value="C:membrane"/>
    <property type="evidence" value="ECO:0007669"/>
    <property type="project" value="UniProtKB-SubCell"/>
</dbReference>
<evidence type="ECO:0000256" key="2">
    <source>
        <dbReference type="ARBA" id="ARBA00022692"/>
    </source>
</evidence>
<keyword evidence="4 5" id="KW-0472">Membrane</keyword>
<proteinExistence type="predicted"/>
<comment type="subcellular location">
    <subcellularLocation>
        <location evidence="1">Membrane</location>
        <topology evidence="1">Multi-pass membrane protein</topology>
    </subcellularLocation>
</comment>
<keyword evidence="3 5" id="KW-1133">Transmembrane helix</keyword>